<dbReference type="EMBL" id="AFGF01000269">
    <property type="protein sequence ID" value="EGO61928.1"/>
    <property type="molecule type" value="Genomic_DNA"/>
</dbReference>
<feature type="domain" description="HTH lysR-type" evidence="5">
    <location>
        <begin position="1"/>
        <end position="58"/>
    </location>
</feature>
<dbReference type="GO" id="GO:0003700">
    <property type="term" value="F:DNA-binding transcription factor activity"/>
    <property type="evidence" value="ECO:0007669"/>
    <property type="project" value="InterPro"/>
</dbReference>
<dbReference type="PRINTS" id="PR00039">
    <property type="entry name" value="HTHLYSR"/>
</dbReference>
<dbReference type="InterPro" id="IPR050950">
    <property type="entry name" value="HTH-type_LysR_regulators"/>
</dbReference>
<dbReference type="InterPro" id="IPR036390">
    <property type="entry name" value="WH_DNA-bd_sf"/>
</dbReference>
<dbReference type="InterPro" id="IPR036388">
    <property type="entry name" value="WH-like_DNA-bd_sf"/>
</dbReference>
<dbReference type="Proteomes" id="UP000003240">
    <property type="component" value="Unassembled WGS sequence"/>
</dbReference>
<dbReference type="Gene3D" id="3.40.190.290">
    <property type="match status" value="1"/>
</dbReference>
<dbReference type="PROSITE" id="PS50931">
    <property type="entry name" value="HTH_LYSR"/>
    <property type="match status" value="1"/>
</dbReference>
<keyword evidence="4" id="KW-0804">Transcription</keyword>
<comment type="similarity">
    <text evidence="1">Belongs to the LysR transcriptional regulatory family.</text>
</comment>
<dbReference type="PANTHER" id="PTHR30419">
    <property type="entry name" value="HTH-TYPE TRANSCRIPTIONAL REGULATOR YBHD"/>
    <property type="match status" value="1"/>
</dbReference>
<evidence type="ECO:0000256" key="1">
    <source>
        <dbReference type="ARBA" id="ARBA00009437"/>
    </source>
</evidence>
<dbReference type="SUPFAM" id="SSF46785">
    <property type="entry name" value="Winged helix' DNA-binding domain"/>
    <property type="match status" value="1"/>
</dbReference>
<dbReference type="AlphaFoldDB" id="F7NPT7"/>
<keyword evidence="3" id="KW-0238">DNA-binding</keyword>
<evidence type="ECO:0000313" key="6">
    <source>
        <dbReference type="EMBL" id="EGO61928.1"/>
    </source>
</evidence>
<dbReference type="SUPFAM" id="SSF53850">
    <property type="entry name" value="Periplasmic binding protein-like II"/>
    <property type="match status" value="1"/>
</dbReference>
<evidence type="ECO:0000256" key="4">
    <source>
        <dbReference type="ARBA" id="ARBA00023163"/>
    </source>
</evidence>
<reference evidence="6 7" key="1">
    <citation type="journal article" date="2011" name="EMBO J.">
        <title>Structural diversity of bacterial flagellar motors.</title>
        <authorList>
            <person name="Chen S."/>
            <person name="Beeby M."/>
            <person name="Murphy G.E."/>
            <person name="Leadbetter J.R."/>
            <person name="Hendrixson D.R."/>
            <person name="Briegel A."/>
            <person name="Li Z."/>
            <person name="Shi J."/>
            <person name="Tocheva E.I."/>
            <person name="Muller A."/>
            <person name="Dobro M.J."/>
            <person name="Jensen G.J."/>
        </authorList>
    </citation>
    <scope>NUCLEOTIDE SEQUENCE [LARGE SCALE GENOMIC DNA]</scope>
    <source>
        <strain evidence="6 7">DSM 6540</strain>
    </source>
</reference>
<dbReference type="STRING" id="1009370.ALO_20672"/>
<evidence type="ECO:0000313" key="7">
    <source>
        <dbReference type="Proteomes" id="UP000003240"/>
    </source>
</evidence>
<dbReference type="GO" id="GO:0005829">
    <property type="term" value="C:cytosol"/>
    <property type="evidence" value="ECO:0007669"/>
    <property type="project" value="TreeGrafter"/>
</dbReference>
<gene>
    <name evidence="6" type="ORF">ALO_20672</name>
</gene>
<dbReference type="Pfam" id="PF03466">
    <property type="entry name" value="LysR_substrate"/>
    <property type="match status" value="1"/>
</dbReference>
<dbReference type="RefSeq" id="WP_004099649.1">
    <property type="nucleotide sequence ID" value="NZ_AFGF01000269.1"/>
</dbReference>
<comment type="caution">
    <text evidence="6">The sequence shown here is derived from an EMBL/GenBank/DDBJ whole genome shotgun (WGS) entry which is preliminary data.</text>
</comment>
<organism evidence="6 7">
    <name type="scientific">Acetonema longum DSM 6540</name>
    <dbReference type="NCBI Taxonomy" id="1009370"/>
    <lineage>
        <taxon>Bacteria</taxon>
        <taxon>Bacillati</taxon>
        <taxon>Bacillota</taxon>
        <taxon>Negativicutes</taxon>
        <taxon>Acetonemataceae</taxon>
        <taxon>Acetonema</taxon>
    </lineage>
</organism>
<dbReference type="InterPro" id="IPR005119">
    <property type="entry name" value="LysR_subst-bd"/>
</dbReference>
<dbReference type="eggNOG" id="COG0583">
    <property type="taxonomic scope" value="Bacteria"/>
</dbReference>
<dbReference type="InterPro" id="IPR000847">
    <property type="entry name" value="LysR_HTH_N"/>
</dbReference>
<proteinExistence type="inferred from homology"/>
<dbReference type="OrthoDB" id="1624015at2"/>
<name>F7NPT7_9FIRM</name>
<sequence length="292" mass="33146">MELRQLKYFQTIGRLNSITKAAVQLNVSQPSLTVAMQNLEEELGVLLFERSYRNISLTSAGAMFLKHVDDILLRVDDSVREITDYRTKRAGTIKIGIPPMIGVFVFSYILGQFRKLHPEFELTIVERGSLSVLRLLEKGKLDVGFVVLGDALDGVEVMPVTCSEIKVCMRREHPLSGLSAVPIAALREEAFILLKEDTYNRRLIIEECKKNQYSPNIIFSTRQVQTIINMVEQGVGISFLIDAVSDKQQNIISRPLCRPLVIEAGLAWRKDRYITNALRIFINFIEKAFNNL</sequence>
<dbReference type="Pfam" id="PF00126">
    <property type="entry name" value="HTH_1"/>
    <property type="match status" value="1"/>
</dbReference>
<keyword evidence="7" id="KW-1185">Reference proteome</keyword>
<evidence type="ECO:0000259" key="5">
    <source>
        <dbReference type="PROSITE" id="PS50931"/>
    </source>
</evidence>
<accession>F7NPT7</accession>
<dbReference type="PANTHER" id="PTHR30419:SF30">
    <property type="entry name" value="LYSR FAMILY TRANSCRIPTIONAL REGULATOR"/>
    <property type="match status" value="1"/>
</dbReference>
<dbReference type="Gene3D" id="1.10.10.10">
    <property type="entry name" value="Winged helix-like DNA-binding domain superfamily/Winged helix DNA-binding domain"/>
    <property type="match status" value="1"/>
</dbReference>
<protein>
    <submittedName>
        <fullName evidence="6">LysR family transcriptional regulator</fullName>
    </submittedName>
</protein>
<dbReference type="GO" id="GO:0003677">
    <property type="term" value="F:DNA binding"/>
    <property type="evidence" value="ECO:0007669"/>
    <property type="project" value="UniProtKB-KW"/>
</dbReference>
<evidence type="ECO:0000256" key="2">
    <source>
        <dbReference type="ARBA" id="ARBA00023015"/>
    </source>
</evidence>
<evidence type="ECO:0000256" key="3">
    <source>
        <dbReference type="ARBA" id="ARBA00023125"/>
    </source>
</evidence>
<dbReference type="FunFam" id="1.10.10.10:FF:000001">
    <property type="entry name" value="LysR family transcriptional regulator"/>
    <property type="match status" value="1"/>
</dbReference>
<keyword evidence="2" id="KW-0805">Transcription regulation</keyword>